<dbReference type="eggNOG" id="KOG1193">
    <property type="taxonomic scope" value="Eukaryota"/>
</dbReference>
<dbReference type="AlphaFoldDB" id="G8JW57"/>
<dbReference type="PANTHER" id="PTHR21367">
    <property type="entry name" value="ARGININE-TRNA-PROTEIN TRANSFERASE 1"/>
    <property type="match status" value="1"/>
</dbReference>
<evidence type="ECO:0000256" key="3">
    <source>
        <dbReference type="ARBA" id="ARBA00022679"/>
    </source>
</evidence>
<dbReference type="Pfam" id="PF04376">
    <property type="entry name" value="ATE_N"/>
    <property type="match status" value="1"/>
</dbReference>
<evidence type="ECO:0000256" key="4">
    <source>
        <dbReference type="ARBA" id="ARBA00023315"/>
    </source>
</evidence>
<evidence type="ECO:0000256" key="1">
    <source>
        <dbReference type="ARBA" id="ARBA00009991"/>
    </source>
</evidence>
<keyword evidence="9" id="KW-1185">Reference proteome</keyword>
<accession>G8JW57</accession>
<evidence type="ECO:0000259" key="6">
    <source>
        <dbReference type="Pfam" id="PF04376"/>
    </source>
</evidence>
<feature type="domain" description="N-end aminoacyl transferase N-terminal" evidence="6">
    <location>
        <begin position="22"/>
        <end position="115"/>
    </location>
</feature>
<proteinExistence type="inferred from homology"/>
<dbReference type="GO" id="GO:0006915">
    <property type="term" value="P:apoptotic process"/>
    <property type="evidence" value="ECO:0007669"/>
    <property type="project" value="EnsemblFungi"/>
</dbReference>
<dbReference type="GO" id="GO:0004057">
    <property type="term" value="F:arginyl-tRNA--protein transferase activity"/>
    <property type="evidence" value="ECO:0007669"/>
    <property type="project" value="UniProtKB-EC"/>
</dbReference>
<dbReference type="InParanoid" id="G8JW57"/>
<comment type="similarity">
    <text evidence="1">Belongs to the R-transferase family.</text>
</comment>
<dbReference type="Proteomes" id="UP000006790">
    <property type="component" value="Chromosome 7"/>
</dbReference>
<evidence type="ECO:0000313" key="8">
    <source>
        <dbReference type="EMBL" id="AET41072.1"/>
    </source>
</evidence>
<dbReference type="InterPro" id="IPR030700">
    <property type="entry name" value="N-end_Aminoacyl_Trfase"/>
</dbReference>
<organism evidence="8 9">
    <name type="scientific">Eremothecium cymbalariae (strain CBS 270.75 / DBVPG 7215 / KCTC 17166 / NRRL Y-17582)</name>
    <name type="common">Yeast</name>
    <dbReference type="NCBI Taxonomy" id="931890"/>
    <lineage>
        <taxon>Eukaryota</taxon>
        <taxon>Fungi</taxon>
        <taxon>Dikarya</taxon>
        <taxon>Ascomycota</taxon>
        <taxon>Saccharomycotina</taxon>
        <taxon>Saccharomycetes</taxon>
        <taxon>Saccharomycetales</taxon>
        <taxon>Saccharomycetaceae</taxon>
        <taxon>Eremothecium</taxon>
    </lineage>
</organism>
<name>G8JW57_ERECY</name>
<dbReference type="PANTHER" id="PTHR21367:SF1">
    <property type="entry name" value="ARGINYL-TRNA--PROTEIN TRANSFERASE 1"/>
    <property type="match status" value="1"/>
</dbReference>
<dbReference type="InterPro" id="IPR007471">
    <property type="entry name" value="N-end_Aminoacyl_Trfase_N"/>
</dbReference>
<dbReference type="InterPro" id="IPR007472">
    <property type="entry name" value="N-end_Aminoacyl_Trfase_C"/>
</dbReference>
<reference evidence="9" key="1">
    <citation type="journal article" date="2012" name="G3 (Bethesda)">
        <title>Pichia sorbitophila, an interspecies yeast hybrid reveals early steps of genome resolution following polyploidization.</title>
        <authorList>
            <person name="Leh Louis V."/>
            <person name="Despons L."/>
            <person name="Friedrich A."/>
            <person name="Martin T."/>
            <person name="Durrens P."/>
            <person name="Casaregola S."/>
            <person name="Neuveglise C."/>
            <person name="Fairhead C."/>
            <person name="Marck C."/>
            <person name="Cruz J.A."/>
            <person name="Straub M.L."/>
            <person name="Kugler V."/>
            <person name="Sacerdot C."/>
            <person name="Uzunov Z."/>
            <person name="Thierry A."/>
            <person name="Weiss S."/>
            <person name="Bleykasten C."/>
            <person name="De Montigny J."/>
            <person name="Jacques N."/>
            <person name="Jung P."/>
            <person name="Lemaire M."/>
            <person name="Mallet S."/>
            <person name="Morel G."/>
            <person name="Richard G.F."/>
            <person name="Sarkar A."/>
            <person name="Savel G."/>
            <person name="Schacherer J."/>
            <person name="Seret M.L."/>
            <person name="Talla E."/>
            <person name="Samson G."/>
            <person name="Jubin C."/>
            <person name="Poulain J."/>
            <person name="Vacherie B."/>
            <person name="Barbe V."/>
            <person name="Pelletier E."/>
            <person name="Sherman D.J."/>
            <person name="Westhof E."/>
            <person name="Weissenbach J."/>
            <person name="Baret P.V."/>
            <person name="Wincker P."/>
            <person name="Gaillardin C."/>
            <person name="Dujon B."/>
            <person name="Souciet J.L."/>
        </authorList>
    </citation>
    <scope>NUCLEOTIDE SEQUENCE [LARGE SCALE GENOMIC DNA]</scope>
    <source>
        <strain evidence="9">CBS 270.75 / DBVPG 7215 / KCTC 17166 / NRRL Y-17582</strain>
    </source>
</reference>
<dbReference type="KEGG" id="erc:Ecym_7226"/>
<dbReference type="EMBL" id="CP002503">
    <property type="protein sequence ID" value="AET41072.1"/>
    <property type="molecule type" value="Genomic_DNA"/>
</dbReference>
<dbReference type="InterPro" id="IPR016181">
    <property type="entry name" value="Acyl_CoA_acyltransferase"/>
</dbReference>
<dbReference type="FunCoup" id="G8JW57">
    <property type="interactions" value="594"/>
</dbReference>
<keyword evidence="4" id="KW-0012">Acyltransferase</keyword>
<evidence type="ECO:0000256" key="5">
    <source>
        <dbReference type="SAM" id="MobiDB-lite"/>
    </source>
</evidence>
<dbReference type="RefSeq" id="XP_003647889.1">
    <property type="nucleotide sequence ID" value="XM_003647841.1"/>
</dbReference>
<feature type="domain" description="N-end rule aminoacyl transferase C-terminal" evidence="7">
    <location>
        <begin position="207"/>
        <end position="350"/>
    </location>
</feature>
<dbReference type="OMA" id="RNCCRLY"/>
<dbReference type="EC" id="2.3.2.8" evidence="2"/>
<evidence type="ECO:0000256" key="2">
    <source>
        <dbReference type="ARBA" id="ARBA00012025"/>
    </source>
</evidence>
<dbReference type="GO" id="GO:0071596">
    <property type="term" value="P:ubiquitin-dependent protein catabolic process via the N-end rule pathway"/>
    <property type="evidence" value="ECO:0007669"/>
    <property type="project" value="EnsemblFungi"/>
</dbReference>
<dbReference type="SUPFAM" id="SSF55729">
    <property type="entry name" value="Acyl-CoA N-acyltransferases (Nat)"/>
    <property type="match status" value="1"/>
</dbReference>
<evidence type="ECO:0000259" key="7">
    <source>
        <dbReference type="Pfam" id="PF04377"/>
    </source>
</evidence>
<dbReference type="GeneID" id="11469463"/>
<dbReference type="HOGENOM" id="CLU_020349_2_2_1"/>
<dbReference type="OrthoDB" id="74183at2759"/>
<feature type="region of interest" description="Disordered" evidence="5">
    <location>
        <begin position="132"/>
        <end position="167"/>
    </location>
</feature>
<keyword evidence="3" id="KW-0808">Transferase</keyword>
<dbReference type="GO" id="GO:0005737">
    <property type="term" value="C:cytoplasm"/>
    <property type="evidence" value="ECO:0007669"/>
    <property type="project" value="TreeGrafter"/>
</dbReference>
<protein>
    <recommendedName>
        <fullName evidence="2">arginyltransferase</fullName>
        <ecNumber evidence="2">2.3.2.8</ecNumber>
    </recommendedName>
</protein>
<evidence type="ECO:0000313" key="9">
    <source>
        <dbReference type="Proteomes" id="UP000006790"/>
    </source>
</evidence>
<dbReference type="STRING" id="931890.G8JW57"/>
<sequence length="559" mass="63551">MELGDRLIISKPLFISEAANPRCGYCRGCKPAYNNFPTDSWYELHKEQISHIELTTVTVGLQVELLPVNIYDELCNMGFRRSGNFLYKADLLRNCCRLYTIRTAASHLKLSKELKSCIKKFVKRISNSAPVGSANSTGSVGNGDGCSRSSGGKGHGARRSGGQLGSKVEVGGATERTAYQFISDIVESELASDTFYTRFEPALFTQEKYELFVQYQEKIHNDHITHPHQFKDFLCASPFPEDVILGTSEEWEELNNWRHAKRGQKFKRFGPVHECYYYEGKLIALAVSDFLPSGISSVYFIWDPNYSHWSLGKLSALREIAITEMLNRNYYYLGYYIEDCPKMKYKAKYGGEILDVCNNQYVPLHQLQEYISNGKFFVLENDREGNNYSDEEEFEEHTDETRPLSELPLDSKYILDTSKPLRNIVERIYGEKGGAVHAANDAVDKLIDLGVAYTPQLINDLYSQKFIAPTDALGDRFTDEIYNLPNVVPGLVPLWEILKTIKSGDINHLNGKLMIYDTRAGQVRVLKHFQQESPQTKRYICNVIRLIGLKTTASSLIII</sequence>
<gene>
    <name evidence="8" type="ordered locus">Ecym_7226</name>
</gene>
<dbReference type="Pfam" id="PF04377">
    <property type="entry name" value="ATE_C"/>
    <property type="match status" value="1"/>
</dbReference>